<proteinExistence type="predicted"/>
<dbReference type="AlphaFoldDB" id="A0A9N7UCD2"/>
<sequence length="145" mass="15875">MDGSLLRGSGAACTPGEGDDEQLGKPAGCQQTHIWKPALGNVCLVTRRKASGVMRCSHLALLLNSPATPHPHERVAGVRSKYSGRNSSSVFRELWDKKLFGPDTNVYAKYPVTGSEGLICVLCLDFVWPDIPGNGAYEWSRLRYR</sequence>
<evidence type="ECO:0000256" key="1">
    <source>
        <dbReference type="SAM" id="MobiDB-lite"/>
    </source>
</evidence>
<evidence type="ECO:0000313" key="3">
    <source>
        <dbReference type="Proteomes" id="UP001153269"/>
    </source>
</evidence>
<dbReference type="EMBL" id="CADEAL010001090">
    <property type="protein sequence ID" value="CAB1428810.1"/>
    <property type="molecule type" value="Genomic_DNA"/>
</dbReference>
<keyword evidence="3" id="KW-1185">Reference proteome</keyword>
<evidence type="ECO:0000313" key="2">
    <source>
        <dbReference type="EMBL" id="CAB1428810.1"/>
    </source>
</evidence>
<dbReference type="Proteomes" id="UP001153269">
    <property type="component" value="Unassembled WGS sequence"/>
</dbReference>
<accession>A0A9N7UCD2</accession>
<comment type="caution">
    <text evidence="2">The sequence shown here is derived from an EMBL/GenBank/DDBJ whole genome shotgun (WGS) entry which is preliminary data.</text>
</comment>
<protein>
    <submittedName>
        <fullName evidence="2">Uncharacterized protein</fullName>
    </submittedName>
</protein>
<gene>
    <name evidence="2" type="ORF">PLEPLA_LOCUS16785</name>
</gene>
<organism evidence="2 3">
    <name type="scientific">Pleuronectes platessa</name>
    <name type="common">European plaice</name>
    <dbReference type="NCBI Taxonomy" id="8262"/>
    <lineage>
        <taxon>Eukaryota</taxon>
        <taxon>Metazoa</taxon>
        <taxon>Chordata</taxon>
        <taxon>Craniata</taxon>
        <taxon>Vertebrata</taxon>
        <taxon>Euteleostomi</taxon>
        <taxon>Actinopterygii</taxon>
        <taxon>Neopterygii</taxon>
        <taxon>Teleostei</taxon>
        <taxon>Neoteleostei</taxon>
        <taxon>Acanthomorphata</taxon>
        <taxon>Carangaria</taxon>
        <taxon>Pleuronectiformes</taxon>
        <taxon>Pleuronectoidei</taxon>
        <taxon>Pleuronectidae</taxon>
        <taxon>Pleuronectes</taxon>
    </lineage>
</organism>
<feature type="region of interest" description="Disordered" evidence="1">
    <location>
        <begin position="1"/>
        <end position="26"/>
    </location>
</feature>
<name>A0A9N7UCD2_PLEPL</name>
<reference evidence="2" key="1">
    <citation type="submission" date="2020-03" db="EMBL/GenBank/DDBJ databases">
        <authorList>
            <person name="Weist P."/>
        </authorList>
    </citation>
    <scope>NUCLEOTIDE SEQUENCE</scope>
</reference>